<dbReference type="NCBIfam" id="TIGR00278">
    <property type="entry name" value="membrane protein insertion efficiency factor YidD"/>
    <property type="match status" value="1"/>
</dbReference>
<comment type="function">
    <text evidence="1">Could be involved in insertion of integral membrane proteins into the membrane.</text>
</comment>
<comment type="caution">
    <text evidence="3">The sequence shown here is derived from an EMBL/GenBank/DDBJ whole genome shotgun (WGS) entry which is preliminary data.</text>
</comment>
<protein>
    <recommendedName>
        <fullName evidence="1">Putative membrane protein insertion efficiency factor</fullName>
    </recommendedName>
</protein>
<dbReference type="InterPro" id="IPR002696">
    <property type="entry name" value="Membr_insert_effic_factor_YidD"/>
</dbReference>
<comment type="similarity">
    <text evidence="1">Belongs to the UPF0161 family.</text>
</comment>
<name>A0ABP8J2U1_9ACTN</name>
<feature type="compositionally biased region" description="Basic and acidic residues" evidence="2">
    <location>
        <begin position="1"/>
        <end position="21"/>
    </location>
</feature>
<evidence type="ECO:0000313" key="4">
    <source>
        <dbReference type="Proteomes" id="UP001500635"/>
    </source>
</evidence>
<organism evidence="3 4">
    <name type="scientific">Tsukamurella soli</name>
    <dbReference type="NCBI Taxonomy" id="644556"/>
    <lineage>
        <taxon>Bacteria</taxon>
        <taxon>Bacillati</taxon>
        <taxon>Actinomycetota</taxon>
        <taxon>Actinomycetes</taxon>
        <taxon>Mycobacteriales</taxon>
        <taxon>Tsukamurellaceae</taxon>
        <taxon>Tsukamurella</taxon>
    </lineage>
</organism>
<keyword evidence="1" id="KW-1003">Cell membrane</keyword>
<accession>A0ABP8J2U1</accession>
<feature type="region of interest" description="Disordered" evidence="2">
    <location>
        <begin position="1"/>
        <end position="41"/>
    </location>
</feature>
<dbReference type="HAMAP" id="MF_00386">
    <property type="entry name" value="UPF0161_YidD"/>
    <property type="match status" value="1"/>
</dbReference>
<comment type="subcellular location">
    <subcellularLocation>
        <location evidence="1">Cell membrane</location>
        <topology evidence="1">Peripheral membrane protein</topology>
        <orientation evidence="1">Cytoplasmic side</orientation>
    </subcellularLocation>
</comment>
<keyword evidence="4" id="KW-1185">Reference proteome</keyword>
<evidence type="ECO:0000256" key="2">
    <source>
        <dbReference type="SAM" id="MobiDB-lite"/>
    </source>
</evidence>
<dbReference type="Proteomes" id="UP001500635">
    <property type="component" value="Unassembled WGS sequence"/>
</dbReference>
<dbReference type="EMBL" id="BAABFR010000003">
    <property type="protein sequence ID" value="GAA4383931.1"/>
    <property type="molecule type" value="Genomic_DNA"/>
</dbReference>
<keyword evidence="1" id="KW-0472">Membrane</keyword>
<reference evidence="4" key="1">
    <citation type="journal article" date="2019" name="Int. J. Syst. Evol. Microbiol.">
        <title>The Global Catalogue of Microorganisms (GCM) 10K type strain sequencing project: providing services to taxonomists for standard genome sequencing and annotation.</title>
        <authorList>
            <consortium name="The Broad Institute Genomics Platform"/>
            <consortium name="The Broad Institute Genome Sequencing Center for Infectious Disease"/>
            <person name="Wu L."/>
            <person name="Ma J."/>
        </authorList>
    </citation>
    <scope>NUCLEOTIDE SEQUENCE [LARGE SCALE GENOMIC DNA]</scope>
    <source>
        <strain evidence="4">JCM 17688</strain>
    </source>
</reference>
<dbReference type="PANTHER" id="PTHR33383">
    <property type="entry name" value="MEMBRANE PROTEIN INSERTION EFFICIENCY FACTOR-RELATED"/>
    <property type="match status" value="1"/>
</dbReference>
<gene>
    <name evidence="3" type="ORF">GCM10023147_03810</name>
</gene>
<feature type="region of interest" description="Disordered" evidence="2">
    <location>
        <begin position="110"/>
        <end position="133"/>
    </location>
</feature>
<dbReference type="Pfam" id="PF01809">
    <property type="entry name" value="YidD"/>
    <property type="match status" value="1"/>
</dbReference>
<proteinExistence type="inferred from homology"/>
<sequence length="133" mass="14365">MSADAMAHDHVHGGAEPRDTEPCDEQAGEGTSSSGPGLSGARAVPRRALIGLIQWYRVWISPVRPPTCRFTPTCSEYAVEALTTHGLLRGMYLATVRLLKCGPWHPGGWDPVPERSRGHTSSATVPARDDPRP</sequence>
<evidence type="ECO:0000256" key="1">
    <source>
        <dbReference type="HAMAP-Rule" id="MF_00386"/>
    </source>
</evidence>
<dbReference type="SMART" id="SM01234">
    <property type="entry name" value="Haemolytic"/>
    <property type="match status" value="1"/>
</dbReference>
<evidence type="ECO:0000313" key="3">
    <source>
        <dbReference type="EMBL" id="GAA4383931.1"/>
    </source>
</evidence>
<dbReference type="PANTHER" id="PTHR33383:SF1">
    <property type="entry name" value="MEMBRANE PROTEIN INSERTION EFFICIENCY FACTOR-RELATED"/>
    <property type="match status" value="1"/>
</dbReference>